<dbReference type="AlphaFoldDB" id="A0A974P6S4"/>
<proteinExistence type="predicted"/>
<sequence length="82" mass="9017">MAAPAIAIDAMREVETPLFKPDEAFVGMFSAIEVQWLDGPVFMEHDYLADGRLLALSESPKTEVAWFESTLRDAEGGREVSG</sequence>
<organism evidence="1">
    <name type="scientific">Phenylobacterium glaciei</name>
    <dbReference type="NCBI Taxonomy" id="2803784"/>
    <lineage>
        <taxon>Bacteria</taxon>
        <taxon>Pseudomonadati</taxon>
        <taxon>Pseudomonadota</taxon>
        <taxon>Alphaproteobacteria</taxon>
        <taxon>Caulobacterales</taxon>
        <taxon>Caulobacteraceae</taxon>
        <taxon>Phenylobacterium</taxon>
    </lineage>
</organism>
<evidence type="ECO:0000313" key="1">
    <source>
        <dbReference type="EMBL" id="QQZ51643.1"/>
    </source>
</evidence>
<accession>A0A974P6S4</accession>
<dbReference type="EMBL" id="CP068570">
    <property type="protein sequence ID" value="QQZ51643.1"/>
    <property type="molecule type" value="Genomic_DNA"/>
</dbReference>
<protein>
    <submittedName>
        <fullName evidence="1">Uncharacterized protein</fullName>
    </submittedName>
</protein>
<gene>
    <name evidence="1" type="ORF">JKL49_12120</name>
</gene>
<name>A0A974P6S4_9CAUL</name>
<reference evidence="1" key="1">
    <citation type="submission" date="2021-01" db="EMBL/GenBank/DDBJ databases">
        <title>Genome sequence of Phenylobacterium sp. 20VBR1 isolated from a valley glaceir, Ny-Alesund, Svalbard.</title>
        <authorList>
            <person name="Thomas F.A."/>
            <person name="Krishnan K.P."/>
            <person name="Sinha R.K."/>
        </authorList>
    </citation>
    <scope>NUCLEOTIDE SEQUENCE</scope>
    <source>
        <strain evidence="1">20VBR1</strain>
    </source>
</reference>